<evidence type="ECO:0000256" key="4">
    <source>
        <dbReference type="ARBA" id="ARBA00022801"/>
    </source>
</evidence>
<dbReference type="EMBL" id="FOOT01000018">
    <property type="protein sequence ID" value="SFH40601.1"/>
    <property type="molecule type" value="Genomic_DNA"/>
</dbReference>
<comment type="cofactor">
    <cofactor evidence="1">
        <name>Mg(2+)</name>
        <dbReference type="ChEBI" id="CHEBI:18420"/>
    </cofactor>
</comment>
<dbReference type="RefSeq" id="WP_092105799.1">
    <property type="nucleotide sequence ID" value="NZ_FOOT01000018.1"/>
</dbReference>
<dbReference type="Pfam" id="PF00293">
    <property type="entry name" value="NUDIX"/>
    <property type="match status" value="1"/>
</dbReference>
<dbReference type="GO" id="GO:0042262">
    <property type="term" value="P:DNA protection"/>
    <property type="evidence" value="ECO:0007669"/>
    <property type="project" value="TreeGrafter"/>
</dbReference>
<comment type="similarity">
    <text evidence="2">Belongs to the Nudix hydrolase family.</text>
</comment>
<dbReference type="InterPro" id="IPR020084">
    <property type="entry name" value="NUDIX_hydrolase_CS"/>
</dbReference>
<dbReference type="AlphaFoldDB" id="A0A1I2ZU43"/>
<dbReference type="PANTHER" id="PTHR43758:SF2">
    <property type="entry name" value="OXIDIZED PURINE NUCLEOSIDE TRIPHOSPHATE HYDROLASE"/>
    <property type="match status" value="1"/>
</dbReference>
<protein>
    <submittedName>
        <fullName evidence="7">NUDIX domain-containing protein</fullName>
    </submittedName>
</protein>
<reference evidence="8" key="1">
    <citation type="submission" date="2016-10" db="EMBL/GenBank/DDBJ databases">
        <authorList>
            <person name="Varghese N."/>
            <person name="Submissions S."/>
        </authorList>
    </citation>
    <scope>NUCLEOTIDE SEQUENCE [LARGE SCALE GENOMIC DNA]</scope>
    <source>
        <strain evidence="8">LP51</strain>
    </source>
</reference>
<dbReference type="PROSITE" id="PS00893">
    <property type="entry name" value="NUDIX_BOX"/>
    <property type="match status" value="1"/>
</dbReference>
<dbReference type="PROSITE" id="PS51462">
    <property type="entry name" value="NUDIX"/>
    <property type="match status" value="1"/>
</dbReference>
<evidence type="ECO:0000256" key="3">
    <source>
        <dbReference type="ARBA" id="ARBA00022723"/>
    </source>
</evidence>
<sequence>MKVIDKLAWIELQDGKILSTRSKGRIKYYIPGGKREAGESDFDTLSREIWEELNVNLVESSTQFIGVFQAQADSHPDGVQVKMTCYSGSYTGTVMASCEIDEVVWLNYKDIESVSPVDKIIFTWLKERNLLD</sequence>
<accession>A0A1I2ZU43</accession>
<dbReference type="CDD" id="cd04690">
    <property type="entry name" value="NUDIX_Hydrolase"/>
    <property type="match status" value="1"/>
</dbReference>
<dbReference type="GO" id="GO:0046872">
    <property type="term" value="F:metal ion binding"/>
    <property type="evidence" value="ECO:0007669"/>
    <property type="project" value="UniProtKB-KW"/>
</dbReference>
<proteinExistence type="inferred from homology"/>
<evidence type="ECO:0000256" key="5">
    <source>
        <dbReference type="ARBA" id="ARBA00022842"/>
    </source>
</evidence>
<dbReference type="Gene3D" id="3.90.79.10">
    <property type="entry name" value="Nucleoside Triphosphate Pyrophosphohydrolase"/>
    <property type="match status" value="1"/>
</dbReference>
<organism evidence="7 8">
    <name type="scientific">Pontibacter chinhatensis</name>
    <dbReference type="NCBI Taxonomy" id="1436961"/>
    <lineage>
        <taxon>Bacteria</taxon>
        <taxon>Pseudomonadati</taxon>
        <taxon>Bacteroidota</taxon>
        <taxon>Cytophagia</taxon>
        <taxon>Cytophagales</taxon>
        <taxon>Hymenobacteraceae</taxon>
        <taxon>Pontibacter</taxon>
    </lineage>
</organism>
<dbReference type="GO" id="GO:0005737">
    <property type="term" value="C:cytoplasm"/>
    <property type="evidence" value="ECO:0007669"/>
    <property type="project" value="TreeGrafter"/>
</dbReference>
<evidence type="ECO:0000256" key="1">
    <source>
        <dbReference type="ARBA" id="ARBA00001946"/>
    </source>
</evidence>
<keyword evidence="4" id="KW-0378">Hydrolase</keyword>
<evidence type="ECO:0000313" key="8">
    <source>
        <dbReference type="Proteomes" id="UP000198724"/>
    </source>
</evidence>
<feature type="domain" description="Nudix hydrolase" evidence="6">
    <location>
        <begin position="1"/>
        <end position="127"/>
    </location>
</feature>
<dbReference type="GO" id="GO:0008413">
    <property type="term" value="F:8-oxo-7,8-dihydroguanosine triphosphate pyrophosphatase activity"/>
    <property type="evidence" value="ECO:0007669"/>
    <property type="project" value="TreeGrafter"/>
</dbReference>
<dbReference type="STRING" id="1436961.SAMN05421739_11814"/>
<keyword evidence="5" id="KW-0460">Magnesium</keyword>
<evidence type="ECO:0000313" key="7">
    <source>
        <dbReference type="EMBL" id="SFH40601.1"/>
    </source>
</evidence>
<keyword evidence="8" id="KW-1185">Reference proteome</keyword>
<dbReference type="OrthoDB" id="3532303at2"/>
<dbReference type="SUPFAM" id="SSF55811">
    <property type="entry name" value="Nudix"/>
    <property type="match status" value="1"/>
</dbReference>
<name>A0A1I2ZU43_9BACT</name>
<evidence type="ECO:0000259" key="6">
    <source>
        <dbReference type="PROSITE" id="PS51462"/>
    </source>
</evidence>
<dbReference type="InterPro" id="IPR015797">
    <property type="entry name" value="NUDIX_hydrolase-like_dom_sf"/>
</dbReference>
<evidence type="ECO:0000256" key="2">
    <source>
        <dbReference type="ARBA" id="ARBA00005582"/>
    </source>
</evidence>
<dbReference type="PANTHER" id="PTHR43758">
    <property type="entry name" value="7,8-DIHYDRO-8-OXOGUANINE TRIPHOSPHATASE"/>
    <property type="match status" value="1"/>
</dbReference>
<gene>
    <name evidence="7" type="ORF">SAMN05421739_11814</name>
</gene>
<dbReference type="Proteomes" id="UP000198724">
    <property type="component" value="Unassembled WGS sequence"/>
</dbReference>
<keyword evidence="3" id="KW-0479">Metal-binding</keyword>
<dbReference type="InterPro" id="IPR000086">
    <property type="entry name" value="NUDIX_hydrolase_dom"/>
</dbReference>